<dbReference type="PANTHER" id="PTHR10492:SF78">
    <property type="entry name" value="ATP-DEPENDENT DNA HELICASE"/>
    <property type="match status" value="1"/>
</dbReference>
<dbReference type="AlphaFoldDB" id="A0A9D5AST6"/>
<evidence type="ECO:0000256" key="1">
    <source>
        <dbReference type="SAM" id="MobiDB-lite"/>
    </source>
</evidence>
<dbReference type="Proteomes" id="UP001058974">
    <property type="component" value="Chromosome 4"/>
</dbReference>
<dbReference type="EMBL" id="JAMSHJ010000004">
    <property type="protein sequence ID" value="KAI5417215.1"/>
    <property type="molecule type" value="Genomic_DNA"/>
</dbReference>
<comment type="caution">
    <text evidence="2">The sequence shown here is derived from an EMBL/GenBank/DDBJ whole genome shotgun (WGS) entry which is preliminary data.</text>
</comment>
<dbReference type="PANTHER" id="PTHR10492">
    <property type="match status" value="1"/>
</dbReference>
<organism evidence="2 3">
    <name type="scientific">Pisum sativum</name>
    <name type="common">Garden pea</name>
    <name type="synonym">Lathyrus oleraceus</name>
    <dbReference type="NCBI Taxonomy" id="3888"/>
    <lineage>
        <taxon>Eukaryota</taxon>
        <taxon>Viridiplantae</taxon>
        <taxon>Streptophyta</taxon>
        <taxon>Embryophyta</taxon>
        <taxon>Tracheophyta</taxon>
        <taxon>Spermatophyta</taxon>
        <taxon>Magnoliopsida</taxon>
        <taxon>eudicotyledons</taxon>
        <taxon>Gunneridae</taxon>
        <taxon>Pentapetalae</taxon>
        <taxon>rosids</taxon>
        <taxon>fabids</taxon>
        <taxon>Fabales</taxon>
        <taxon>Fabaceae</taxon>
        <taxon>Papilionoideae</taxon>
        <taxon>50 kb inversion clade</taxon>
        <taxon>NPAAA clade</taxon>
        <taxon>Hologalegina</taxon>
        <taxon>IRL clade</taxon>
        <taxon>Fabeae</taxon>
        <taxon>Lathyrus</taxon>
    </lineage>
</organism>
<feature type="compositionally biased region" description="Polar residues" evidence="1">
    <location>
        <begin position="460"/>
        <end position="480"/>
    </location>
</feature>
<reference evidence="2 3" key="1">
    <citation type="journal article" date="2022" name="Nat. Genet.">
        <title>Improved pea reference genome and pan-genome highlight genomic features and evolutionary characteristics.</title>
        <authorList>
            <person name="Yang T."/>
            <person name="Liu R."/>
            <person name="Luo Y."/>
            <person name="Hu S."/>
            <person name="Wang D."/>
            <person name="Wang C."/>
            <person name="Pandey M.K."/>
            <person name="Ge S."/>
            <person name="Xu Q."/>
            <person name="Li N."/>
            <person name="Li G."/>
            <person name="Huang Y."/>
            <person name="Saxena R.K."/>
            <person name="Ji Y."/>
            <person name="Li M."/>
            <person name="Yan X."/>
            <person name="He Y."/>
            <person name="Liu Y."/>
            <person name="Wang X."/>
            <person name="Xiang C."/>
            <person name="Varshney R.K."/>
            <person name="Ding H."/>
            <person name="Gao S."/>
            <person name="Zong X."/>
        </authorList>
    </citation>
    <scope>NUCLEOTIDE SEQUENCE [LARGE SCALE GENOMIC DNA]</scope>
    <source>
        <strain evidence="2 3">cv. Zhongwan 6</strain>
    </source>
</reference>
<proteinExistence type="predicted"/>
<feature type="region of interest" description="Disordered" evidence="1">
    <location>
        <begin position="460"/>
        <end position="492"/>
    </location>
</feature>
<accession>A0A9D5AST6</accession>
<sequence length="582" mass="67114">MNKFANDTQHNTSLLASHIPTKESITFIVTPNGHLKSEDSHDENATYDYSSDNACEFQNEDENNDISSSFDDEEEFGSNSTLLGFDNIVIDQCNLIYIRYSCIGDPLIECTHCGTLMWYQEQTGKQRRTIVPKYQIDRWKNLQPTNCFEVAACIVGDVDTCFKRDILLERHNGRLKKISEFHPSYLAYHYPLLFPYKEDGFRPEVLHRETNKKEEAKGIRLPSDIALHLGFKPELTKFDLPYAHILLFLHLSSKYLTTGEINKIISAEIPSEEDDMELYHLVKTHMIHGPYGLANRCSPCMKNGKCYKYFLKKFQPTIVVDRDGYPMCIRRENGNTIMKRYVSPSEACWRLFHFLFMGPTCYEDIKDVSGKVLDSFRDACFEMGFLEDDNEYAATINEAKDWGFGHFLRKLFVTMLLSSNIDRPRHIWERNWSTPCDDILYKQRNKTSNTATLTSHRSNSFNITESEPNGKTLSTKNQQKNKNEPLPDCGITNGEQRPVVALGMNHSPSVSGDLHGVQPDPIAIDILRKELEHETFARLIITPIEVPLPDEMEAYMVLQECLEMRRIFLYRSICSMGKKGYI</sequence>
<evidence type="ECO:0000313" key="2">
    <source>
        <dbReference type="EMBL" id="KAI5417215.1"/>
    </source>
</evidence>
<gene>
    <name evidence="2" type="ORF">KIW84_042004</name>
</gene>
<keyword evidence="3" id="KW-1185">Reference proteome</keyword>
<name>A0A9D5AST6_PEA</name>
<evidence type="ECO:0000313" key="3">
    <source>
        <dbReference type="Proteomes" id="UP001058974"/>
    </source>
</evidence>
<protein>
    <submittedName>
        <fullName evidence="2">Uncharacterized protein</fullName>
    </submittedName>
</protein>
<dbReference type="Gene3D" id="3.20.20.140">
    <property type="entry name" value="Metal-dependent hydrolases"/>
    <property type="match status" value="1"/>
</dbReference>
<dbReference type="Gramene" id="Psat04G0200400-T1">
    <property type="protein sequence ID" value="KAI5417215.1"/>
    <property type="gene ID" value="KIW84_042004"/>
</dbReference>